<dbReference type="NCBIfam" id="TIGR01727">
    <property type="entry name" value="oligo_HPY"/>
    <property type="match status" value="1"/>
</dbReference>
<keyword evidence="5" id="KW-0547">Nucleotide-binding</keyword>
<reference evidence="10 12" key="2">
    <citation type="submission" date="2020-08" db="EMBL/GenBank/DDBJ databases">
        <title>Genomic Encyclopedia of Type Strains, Phase IV (KMG-IV): sequencing the most valuable type-strain genomes for metagenomic binning, comparative biology and taxonomic classification.</title>
        <authorList>
            <person name="Goeker M."/>
        </authorList>
    </citation>
    <scope>NUCLEOTIDE SEQUENCE [LARGE SCALE GENOMIC DNA]</scope>
    <source>
        <strain evidence="10 12">DSM 10368</strain>
    </source>
</reference>
<dbReference type="InterPro" id="IPR017871">
    <property type="entry name" value="ABC_transporter-like_CS"/>
</dbReference>
<evidence type="ECO:0000256" key="1">
    <source>
        <dbReference type="ARBA" id="ARBA00004417"/>
    </source>
</evidence>
<organism evidence="9 11">
    <name type="scientific">Aminobacter aminovorans</name>
    <name type="common">Chelatobacter heintzii</name>
    <dbReference type="NCBI Taxonomy" id="83263"/>
    <lineage>
        <taxon>Bacteria</taxon>
        <taxon>Pseudomonadati</taxon>
        <taxon>Pseudomonadota</taxon>
        <taxon>Alphaproteobacteria</taxon>
        <taxon>Hyphomicrobiales</taxon>
        <taxon>Phyllobacteriaceae</taxon>
        <taxon>Aminobacter</taxon>
    </lineage>
</organism>
<evidence type="ECO:0000256" key="6">
    <source>
        <dbReference type="ARBA" id="ARBA00022840"/>
    </source>
</evidence>
<gene>
    <name evidence="9" type="ORF">AA2016_6562</name>
    <name evidence="10" type="ORF">FHS67_004999</name>
</gene>
<protein>
    <submittedName>
        <fullName evidence="9 10">ABC transporter ATP-binding protein</fullName>
    </submittedName>
</protein>
<dbReference type="Pfam" id="PF00005">
    <property type="entry name" value="ABC_tran"/>
    <property type="match status" value="1"/>
</dbReference>
<proteinExistence type="inferred from homology"/>
<dbReference type="Proteomes" id="UP000577697">
    <property type="component" value="Unassembled WGS sequence"/>
</dbReference>
<dbReference type="GO" id="GO:0016887">
    <property type="term" value="F:ATP hydrolysis activity"/>
    <property type="evidence" value="ECO:0007669"/>
    <property type="project" value="InterPro"/>
</dbReference>
<evidence type="ECO:0000313" key="11">
    <source>
        <dbReference type="Proteomes" id="UP000075755"/>
    </source>
</evidence>
<dbReference type="SMART" id="SM00382">
    <property type="entry name" value="AAA"/>
    <property type="match status" value="1"/>
</dbReference>
<dbReference type="FunFam" id="3.40.50.300:FF:000016">
    <property type="entry name" value="Oligopeptide ABC transporter ATP-binding component"/>
    <property type="match status" value="1"/>
</dbReference>
<dbReference type="InterPro" id="IPR003593">
    <property type="entry name" value="AAA+_ATPase"/>
</dbReference>
<evidence type="ECO:0000259" key="8">
    <source>
        <dbReference type="PROSITE" id="PS50893"/>
    </source>
</evidence>
<dbReference type="Proteomes" id="UP000075755">
    <property type="component" value="Plasmid pAA04"/>
</dbReference>
<comment type="subcellular location">
    <subcellularLocation>
        <location evidence="1">Cell inner membrane</location>
        <topology evidence="1">Peripheral membrane protein</topology>
    </subcellularLocation>
</comment>
<evidence type="ECO:0000256" key="7">
    <source>
        <dbReference type="ARBA" id="ARBA00023136"/>
    </source>
</evidence>
<dbReference type="GO" id="GO:0055085">
    <property type="term" value="P:transmembrane transport"/>
    <property type="evidence" value="ECO:0007669"/>
    <property type="project" value="UniProtKB-ARBA"/>
</dbReference>
<dbReference type="PROSITE" id="PS50893">
    <property type="entry name" value="ABC_TRANSPORTER_2"/>
    <property type="match status" value="1"/>
</dbReference>
<evidence type="ECO:0000313" key="12">
    <source>
        <dbReference type="Proteomes" id="UP000577697"/>
    </source>
</evidence>
<sequence>MNVLEVEDLRVHFETSRGTVHAVDGLTFHVRSGETLALVGESGCGKSTAAMAIPRLPSRGQRQSGAIKLAGTRLDTLSTSELRKVRGRDIGMIFQEPATSLNPSLKIGLQVYEVLAAHSETDSRYQRESVIELLKRTGIPDPMGAAERYPHQLSGGMRQRVMIAIALACRPKLIIADEPTTALDVTIQAQILELLSEIQRAENTGILLVTHDLGVVAENADRVMVMYAGRKVEEGDVSTVLERPSHPYTRGLLNSVARPTGTTKRVRLQDIPGVVPVLLESFEGCAFAERCRNASEICTKKLPPLISTFDGHSVMCHHPL</sequence>
<feature type="domain" description="ABC transporter" evidence="8">
    <location>
        <begin position="4"/>
        <end position="253"/>
    </location>
</feature>
<dbReference type="KEGG" id="aak:AA2016_6562"/>
<keyword evidence="9" id="KW-0614">Plasmid</keyword>
<dbReference type="InterPro" id="IPR027417">
    <property type="entry name" value="P-loop_NTPase"/>
</dbReference>
<dbReference type="EMBL" id="JACICB010000021">
    <property type="protein sequence ID" value="MBB3708659.1"/>
    <property type="molecule type" value="Genomic_DNA"/>
</dbReference>
<dbReference type="InterPro" id="IPR050388">
    <property type="entry name" value="ABC_Ni/Peptide_Import"/>
</dbReference>
<geneLocation type="plasmid" evidence="9 11">
    <name>pAA04</name>
</geneLocation>
<dbReference type="Gene3D" id="3.40.50.300">
    <property type="entry name" value="P-loop containing nucleotide triphosphate hydrolases"/>
    <property type="match status" value="1"/>
</dbReference>
<dbReference type="PANTHER" id="PTHR43297">
    <property type="entry name" value="OLIGOPEPTIDE TRANSPORT ATP-BINDING PROTEIN APPD"/>
    <property type="match status" value="1"/>
</dbReference>
<dbReference type="SUPFAM" id="SSF52540">
    <property type="entry name" value="P-loop containing nucleoside triphosphate hydrolases"/>
    <property type="match status" value="1"/>
</dbReference>
<accession>A0AAC9FEU4</accession>
<dbReference type="CDD" id="cd03257">
    <property type="entry name" value="ABC_NikE_OppD_transporters"/>
    <property type="match status" value="1"/>
</dbReference>
<dbReference type="GO" id="GO:0005524">
    <property type="term" value="F:ATP binding"/>
    <property type="evidence" value="ECO:0007669"/>
    <property type="project" value="UniProtKB-KW"/>
</dbReference>
<evidence type="ECO:0000256" key="3">
    <source>
        <dbReference type="ARBA" id="ARBA00022448"/>
    </source>
</evidence>
<evidence type="ECO:0000256" key="2">
    <source>
        <dbReference type="ARBA" id="ARBA00005417"/>
    </source>
</evidence>
<comment type="similarity">
    <text evidence="2">Belongs to the ABC transporter superfamily.</text>
</comment>
<keyword evidence="4" id="KW-1003">Cell membrane</keyword>
<evidence type="ECO:0000256" key="5">
    <source>
        <dbReference type="ARBA" id="ARBA00022741"/>
    </source>
</evidence>
<keyword evidence="6 9" id="KW-0067">ATP-binding</keyword>
<dbReference type="InterPro" id="IPR003439">
    <property type="entry name" value="ABC_transporter-like_ATP-bd"/>
</dbReference>
<dbReference type="AlphaFoldDB" id="A0AAC9FEU4"/>
<dbReference type="EMBL" id="CP015009">
    <property type="protein sequence ID" value="AMS45452.1"/>
    <property type="molecule type" value="Genomic_DNA"/>
</dbReference>
<reference evidence="9 11" key="1">
    <citation type="submission" date="2016-03" db="EMBL/GenBank/DDBJ databases">
        <title>Complete genome of Aminobacter aminovorans KCTC 2477.</title>
        <authorList>
            <person name="Kim K.M."/>
        </authorList>
    </citation>
    <scope>NUCLEOTIDE SEQUENCE [LARGE SCALE GENOMIC DNA]</scope>
    <source>
        <strain evidence="9 11">KCTC 2477</strain>
        <plasmid evidence="9 11">pAA04</plasmid>
    </source>
</reference>
<evidence type="ECO:0000256" key="4">
    <source>
        <dbReference type="ARBA" id="ARBA00022475"/>
    </source>
</evidence>
<keyword evidence="12" id="KW-1185">Reference proteome</keyword>
<keyword evidence="7" id="KW-0472">Membrane</keyword>
<dbReference type="PROSITE" id="PS00211">
    <property type="entry name" value="ABC_TRANSPORTER_1"/>
    <property type="match status" value="1"/>
</dbReference>
<dbReference type="GO" id="GO:0005886">
    <property type="term" value="C:plasma membrane"/>
    <property type="evidence" value="ECO:0007669"/>
    <property type="project" value="UniProtKB-SubCell"/>
</dbReference>
<evidence type="ECO:0000313" key="9">
    <source>
        <dbReference type="EMBL" id="AMS45452.1"/>
    </source>
</evidence>
<dbReference type="GO" id="GO:0015833">
    <property type="term" value="P:peptide transport"/>
    <property type="evidence" value="ECO:0007669"/>
    <property type="project" value="InterPro"/>
</dbReference>
<dbReference type="InterPro" id="IPR013563">
    <property type="entry name" value="Oligopep_ABC_C"/>
</dbReference>
<keyword evidence="3" id="KW-0813">Transport</keyword>
<name>A0AAC9FEU4_AMIAI</name>
<dbReference type="RefSeq" id="WP_067970109.1">
    <property type="nucleotide sequence ID" value="NZ_CP015009.1"/>
</dbReference>
<evidence type="ECO:0000313" key="10">
    <source>
        <dbReference type="EMBL" id="MBB3708659.1"/>
    </source>
</evidence>
<dbReference type="Pfam" id="PF08352">
    <property type="entry name" value="oligo_HPY"/>
    <property type="match status" value="1"/>
</dbReference>
<dbReference type="PANTHER" id="PTHR43297:SF2">
    <property type="entry name" value="DIPEPTIDE TRANSPORT ATP-BINDING PROTEIN DPPD"/>
    <property type="match status" value="1"/>
</dbReference>